<gene>
    <name evidence="2" type="ORF">CEXT_591161</name>
</gene>
<keyword evidence="3" id="KW-1185">Reference proteome</keyword>
<dbReference type="AlphaFoldDB" id="A0AAV4N2H6"/>
<evidence type="ECO:0000256" key="1">
    <source>
        <dbReference type="SAM" id="MobiDB-lite"/>
    </source>
</evidence>
<sequence length="110" mass="12478">MSYSFNANDSKFDETSSFLQSQNFIGGNAHDFIGGLTSVSLIHRMQSESMLHNAREMENTYGYGKSIGEPDTFARNPSPDVREGVEASGHYHNDCEYGWRYTSVESYRNF</sequence>
<evidence type="ECO:0000313" key="3">
    <source>
        <dbReference type="Proteomes" id="UP001054945"/>
    </source>
</evidence>
<organism evidence="2 3">
    <name type="scientific">Caerostris extrusa</name>
    <name type="common">Bark spider</name>
    <name type="synonym">Caerostris bankana</name>
    <dbReference type="NCBI Taxonomy" id="172846"/>
    <lineage>
        <taxon>Eukaryota</taxon>
        <taxon>Metazoa</taxon>
        <taxon>Ecdysozoa</taxon>
        <taxon>Arthropoda</taxon>
        <taxon>Chelicerata</taxon>
        <taxon>Arachnida</taxon>
        <taxon>Araneae</taxon>
        <taxon>Araneomorphae</taxon>
        <taxon>Entelegynae</taxon>
        <taxon>Araneoidea</taxon>
        <taxon>Araneidae</taxon>
        <taxon>Caerostris</taxon>
    </lineage>
</organism>
<accession>A0AAV4N2H6</accession>
<dbReference type="EMBL" id="BPLR01020341">
    <property type="protein sequence ID" value="GIX77594.1"/>
    <property type="molecule type" value="Genomic_DNA"/>
</dbReference>
<feature type="region of interest" description="Disordered" evidence="1">
    <location>
        <begin position="61"/>
        <end position="87"/>
    </location>
</feature>
<protein>
    <submittedName>
        <fullName evidence="2">Uncharacterized protein</fullName>
    </submittedName>
</protein>
<dbReference type="Proteomes" id="UP001054945">
    <property type="component" value="Unassembled WGS sequence"/>
</dbReference>
<evidence type="ECO:0000313" key="2">
    <source>
        <dbReference type="EMBL" id="GIX77594.1"/>
    </source>
</evidence>
<reference evidence="2 3" key="1">
    <citation type="submission" date="2021-06" db="EMBL/GenBank/DDBJ databases">
        <title>Caerostris extrusa draft genome.</title>
        <authorList>
            <person name="Kono N."/>
            <person name="Arakawa K."/>
        </authorList>
    </citation>
    <scope>NUCLEOTIDE SEQUENCE [LARGE SCALE GENOMIC DNA]</scope>
</reference>
<proteinExistence type="predicted"/>
<comment type="caution">
    <text evidence="2">The sequence shown here is derived from an EMBL/GenBank/DDBJ whole genome shotgun (WGS) entry which is preliminary data.</text>
</comment>
<name>A0AAV4N2H6_CAEEX</name>